<dbReference type="Proteomes" id="UP000028725">
    <property type="component" value="Unassembled WGS sequence"/>
</dbReference>
<evidence type="ECO:0000313" key="3">
    <source>
        <dbReference type="EMBL" id="KFE62290.1"/>
    </source>
</evidence>
<dbReference type="InterPro" id="IPR029052">
    <property type="entry name" value="Metallo-depent_PP-like"/>
</dbReference>
<dbReference type="AlphaFoldDB" id="A0A085W3M7"/>
<sequence length="384" mass="42110">MTSPRLQAALDRAAACASGAPRSAPPESSPPERRLRVAIGDPQADLTRFLAILDHHGLLTEQGWLRPEVQLVSVGDHFDWGKAPEREAVAQSALRLVAWLAAHPPDQAVILAGNHDLGRVGELAEFSDATFAEAQREADALYDGDDTDEMRERAFLGRFPQVPTVELVARDFSTFREEQRTWITHLLRERRLRTAYAAGPELLVLHAGVTREDLAAAGVSEEHAADAPRIAAALNGALDAAVDVWKGGRLIVPQLHHPGSADYGEGRGIFYHRPSLHPDDAERTRVTPRRRFDPRRLPAGLTQVVGHTRDKRSRELLGLPGEVRDGVLRHLVTDGERIAYAHGTPAKLGSREAALIFTDGGMGHARVEAYELLDLDTRMAAQPR</sequence>
<evidence type="ECO:0000259" key="2">
    <source>
        <dbReference type="Pfam" id="PF00149"/>
    </source>
</evidence>
<dbReference type="SUPFAM" id="SSF56300">
    <property type="entry name" value="Metallo-dependent phosphatases"/>
    <property type="match status" value="1"/>
</dbReference>
<dbReference type="Gene3D" id="3.60.21.10">
    <property type="match status" value="1"/>
</dbReference>
<dbReference type="OrthoDB" id="5494523at2"/>
<gene>
    <name evidence="3" type="ORF">DB31_4000</name>
</gene>
<dbReference type="Pfam" id="PF00149">
    <property type="entry name" value="Metallophos"/>
    <property type="match status" value="1"/>
</dbReference>
<protein>
    <recommendedName>
        <fullName evidence="2">Calcineurin-like phosphoesterase domain-containing protein</fullName>
    </recommendedName>
</protein>
<proteinExistence type="predicted"/>
<evidence type="ECO:0000313" key="4">
    <source>
        <dbReference type="Proteomes" id="UP000028725"/>
    </source>
</evidence>
<reference evidence="3 4" key="1">
    <citation type="submission" date="2014-04" db="EMBL/GenBank/DDBJ databases">
        <title>Genome assembly of Hyalangium minutum DSM 14724.</title>
        <authorList>
            <person name="Sharma G."/>
            <person name="Subramanian S."/>
        </authorList>
    </citation>
    <scope>NUCLEOTIDE SEQUENCE [LARGE SCALE GENOMIC DNA]</scope>
    <source>
        <strain evidence="3 4">DSM 14724</strain>
    </source>
</reference>
<accession>A0A085W3M7</accession>
<dbReference type="PATRIC" id="fig|394096.3.peg.7736"/>
<dbReference type="STRING" id="394096.DB31_4000"/>
<feature type="region of interest" description="Disordered" evidence="1">
    <location>
        <begin position="10"/>
        <end position="33"/>
    </location>
</feature>
<organism evidence="3 4">
    <name type="scientific">Hyalangium minutum</name>
    <dbReference type="NCBI Taxonomy" id="394096"/>
    <lineage>
        <taxon>Bacteria</taxon>
        <taxon>Pseudomonadati</taxon>
        <taxon>Myxococcota</taxon>
        <taxon>Myxococcia</taxon>
        <taxon>Myxococcales</taxon>
        <taxon>Cystobacterineae</taxon>
        <taxon>Archangiaceae</taxon>
        <taxon>Hyalangium</taxon>
    </lineage>
</organism>
<feature type="domain" description="Calcineurin-like phosphoesterase" evidence="2">
    <location>
        <begin position="38"/>
        <end position="177"/>
    </location>
</feature>
<keyword evidence="4" id="KW-1185">Reference proteome</keyword>
<evidence type="ECO:0000256" key="1">
    <source>
        <dbReference type="SAM" id="MobiDB-lite"/>
    </source>
</evidence>
<feature type="compositionally biased region" description="Low complexity" evidence="1">
    <location>
        <begin position="10"/>
        <end position="22"/>
    </location>
</feature>
<dbReference type="RefSeq" id="WP_044197394.1">
    <property type="nucleotide sequence ID" value="NZ_JMCB01000022.1"/>
</dbReference>
<name>A0A085W3M7_9BACT</name>
<dbReference type="GO" id="GO:0016787">
    <property type="term" value="F:hydrolase activity"/>
    <property type="evidence" value="ECO:0007669"/>
    <property type="project" value="InterPro"/>
</dbReference>
<dbReference type="EMBL" id="JMCB01000022">
    <property type="protein sequence ID" value="KFE62290.1"/>
    <property type="molecule type" value="Genomic_DNA"/>
</dbReference>
<dbReference type="InterPro" id="IPR004843">
    <property type="entry name" value="Calcineurin-like_PHP"/>
</dbReference>
<comment type="caution">
    <text evidence="3">The sequence shown here is derived from an EMBL/GenBank/DDBJ whole genome shotgun (WGS) entry which is preliminary data.</text>
</comment>